<evidence type="ECO:0000313" key="32">
    <source>
        <dbReference type="EMBL" id="ECY9781689.1"/>
    </source>
</evidence>
<evidence type="ECO:0000256" key="16">
    <source>
        <dbReference type="ARBA" id="ARBA00075337"/>
    </source>
</evidence>
<dbReference type="EMBL" id="AABGHY010000002">
    <property type="protein sequence ID" value="EAH3293325.1"/>
    <property type="molecule type" value="Genomic_DNA"/>
</dbReference>
<evidence type="ECO:0000313" key="34">
    <source>
        <dbReference type="EMBL" id="HAA8053627.1"/>
    </source>
</evidence>
<evidence type="ECO:0000313" key="23">
    <source>
        <dbReference type="EMBL" id="EAE2354319.1"/>
    </source>
</evidence>
<dbReference type="Proteomes" id="UP000843775">
    <property type="component" value="Unassembled WGS sequence"/>
</dbReference>
<evidence type="ECO:0000313" key="38">
    <source>
        <dbReference type="Proteomes" id="UP000336166"/>
    </source>
</evidence>
<dbReference type="SUPFAM" id="SSF143437">
    <property type="entry name" value="THUMP domain-like"/>
    <property type="match status" value="1"/>
</dbReference>
<evidence type="ECO:0000313" key="28">
    <source>
        <dbReference type="EMBL" id="EAG9387058.1"/>
    </source>
</evidence>
<dbReference type="Proteomes" id="UP000467536">
    <property type="component" value="Unassembled WGS sequence"/>
</dbReference>
<dbReference type="CDD" id="cd11716">
    <property type="entry name" value="THUMP_ThiI"/>
    <property type="match status" value="1"/>
</dbReference>
<evidence type="ECO:0000256" key="8">
    <source>
        <dbReference type="ARBA" id="ARBA00022884"/>
    </source>
</evidence>
<evidence type="ECO:0000313" key="25">
    <source>
        <dbReference type="EMBL" id="EAG0867083.1"/>
    </source>
</evidence>
<organism evidence="33 43">
    <name type="scientific">Listeria monocytogenes</name>
    <dbReference type="NCBI Taxonomy" id="1639"/>
    <lineage>
        <taxon>Bacteria</taxon>
        <taxon>Bacillati</taxon>
        <taxon>Bacillota</taxon>
        <taxon>Bacilli</taxon>
        <taxon>Bacillales</taxon>
        <taxon>Listeriaceae</taxon>
        <taxon>Listeria</taxon>
    </lineage>
</organism>
<dbReference type="EMBL" id="AANEHK010000007">
    <property type="protein sequence ID" value="EDO0986122.1"/>
    <property type="molecule type" value="Genomic_DNA"/>
</dbReference>
<keyword evidence="5 19" id="KW-0808">Transferase</keyword>
<keyword evidence="9 19" id="KW-0784">Thiamine biosynthesis</keyword>
<evidence type="ECO:0000313" key="31">
    <source>
        <dbReference type="EMBL" id="EAH3293325.1"/>
    </source>
</evidence>
<evidence type="ECO:0000313" key="39">
    <source>
        <dbReference type="Proteomes" id="UP000358545"/>
    </source>
</evidence>
<reference evidence="51 52" key="1">
    <citation type="journal article" date="2018" name="Genome Biol.">
        <title>SKESA: strategic k-mer extension for scrupulous assemblies.</title>
        <authorList>
            <person name="Souvorov A."/>
            <person name="Agarwala R."/>
            <person name="Lipman D.J."/>
        </authorList>
    </citation>
    <scope>NUCLEOTIDE SEQUENCE [LARGE SCALE GENOMIC DNA]</scope>
    <source>
        <strain evidence="34">09CEB371LM</strain>
        <strain evidence="35 51">CFIAFB20130012</strain>
        <strain evidence="36 52">DMG1500109</strain>
    </source>
</reference>
<dbReference type="Gene3D" id="3.40.50.620">
    <property type="entry name" value="HUPs"/>
    <property type="match status" value="1"/>
</dbReference>
<gene>
    <name evidence="19 33" type="primary">thiI</name>
    <name evidence="25" type="ORF">A8L61_07275</name>
    <name evidence="22" type="ORF">ART25_06255</name>
    <name evidence="21" type="ORF">ARY78_05095</name>
    <name evidence="26" type="ORF">BB997_06890</name>
    <name evidence="27" type="ORF">CA369_10240</name>
    <name evidence="28" type="ORF">CW845_06130</name>
    <name evidence="30" type="ORF">D4920_00885</name>
    <name evidence="29" type="ORF">D4B11_04625</name>
    <name evidence="31" type="ORF">D5N24_02855</name>
    <name evidence="37" type="ORF">DCK61_08975</name>
    <name evidence="24" type="ORF">E1W56_04115</name>
    <name evidence="32" type="ORF">F6515_01645</name>
    <name evidence="33" type="ORF">FV747_08950</name>
    <name evidence="34" type="ORF">GHH22_10710</name>
    <name evidence="36" type="ORF">GI949_03085</name>
    <name evidence="35" type="ORF">GYR60_12795</name>
    <name evidence="23" type="ORF">Y261_08175</name>
</gene>
<evidence type="ECO:0000313" key="43">
    <source>
        <dbReference type="Proteomes" id="UP000467536"/>
    </source>
</evidence>
<evidence type="ECO:0000256" key="1">
    <source>
        <dbReference type="ARBA" id="ARBA00004496"/>
    </source>
</evidence>
<evidence type="ECO:0000313" key="24">
    <source>
        <dbReference type="EMBL" id="EAE4941223.1"/>
    </source>
</evidence>
<dbReference type="InterPro" id="IPR049961">
    <property type="entry name" value="ThiI_N"/>
</dbReference>
<reference evidence="36" key="7">
    <citation type="submission" date="2019-11" db="EMBL/GenBank/DDBJ databases">
        <authorList>
            <consortium name="NCBI Pathogen Detection Project"/>
        </authorList>
    </citation>
    <scope>NUCLEOTIDE SEQUENCE</scope>
    <source>
        <strain evidence="34">09CEB371LM</strain>
        <strain evidence="35">CFIAFB20130012</strain>
        <strain evidence="36">DMG1500109</strain>
    </source>
</reference>
<evidence type="ECO:0000256" key="3">
    <source>
        <dbReference type="ARBA" id="ARBA00022490"/>
    </source>
</evidence>
<evidence type="ECO:0000313" key="51">
    <source>
        <dbReference type="Proteomes" id="UP000840197"/>
    </source>
</evidence>
<dbReference type="GO" id="GO:0005829">
    <property type="term" value="C:cytosol"/>
    <property type="evidence" value="ECO:0007669"/>
    <property type="project" value="TreeGrafter"/>
</dbReference>
<evidence type="ECO:0000313" key="27">
    <source>
        <dbReference type="EMBL" id="EAG4462666.1"/>
    </source>
</evidence>
<dbReference type="OMA" id="SMPEFCG"/>
<evidence type="ECO:0000256" key="13">
    <source>
        <dbReference type="ARBA" id="ARBA00061472"/>
    </source>
</evidence>
<dbReference type="EMBL" id="AABAGT010000009">
    <property type="protein sequence ID" value="EAG0867083.1"/>
    <property type="molecule type" value="Genomic_DNA"/>
</dbReference>
<evidence type="ECO:0000313" key="41">
    <source>
        <dbReference type="Proteomes" id="UP000379076"/>
    </source>
</evidence>
<feature type="binding site" evidence="19">
    <location>
        <begin position="183"/>
        <end position="184"/>
    </location>
    <ligand>
        <name>ATP</name>
        <dbReference type="ChEBI" id="CHEBI:30616"/>
    </ligand>
</feature>
<evidence type="ECO:0000313" key="45">
    <source>
        <dbReference type="Proteomes" id="UP000489121"/>
    </source>
</evidence>
<dbReference type="NCBIfam" id="TIGR00342">
    <property type="entry name" value="tRNA uracil 4-sulfurtransferase ThiI"/>
    <property type="match status" value="1"/>
</dbReference>
<evidence type="ECO:0000256" key="7">
    <source>
        <dbReference type="ARBA" id="ARBA00022840"/>
    </source>
</evidence>
<dbReference type="GO" id="GO:0009228">
    <property type="term" value="P:thiamine biosynthetic process"/>
    <property type="evidence" value="ECO:0007669"/>
    <property type="project" value="UniProtKB-KW"/>
</dbReference>
<dbReference type="Proteomes" id="UP000336166">
    <property type="component" value="Unassembled WGS sequence"/>
</dbReference>
<dbReference type="Proteomes" id="UP000358545">
    <property type="component" value="Unassembled WGS sequence"/>
</dbReference>
<feature type="binding site" evidence="19">
    <location>
        <position position="265"/>
    </location>
    <ligand>
        <name>ATP</name>
        <dbReference type="ChEBI" id="CHEBI:30616"/>
    </ligand>
</feature>
<dbReference type="EMBL" id="AAASLB010000002">
    <property type="protein sequence ID" value="EAE4941223.1"/>
    <property type="molecule type" value="Genomic_DNA"/>
</dbReference>
<keyword evidence="4 19" id="KW-0820">tRNA-binding</keyword>
<evidence type="ECO:0000256" key="11">
    <source>
        <dbReference type="ARBA" id="ARBA00052330"/>
    </source>
</evidence>
<evidence type="ECO:0000313" key="48">
    <source>
        <dbReference type="Proteomes" id="UP000530452"/>
    </source>
</evidence>
<evidence type="ECO:0000256" key="6">
    <source>
        <dbReference type="ARBA" id="ARBA00022741"/>
    </source>
</evidence>
<dbReference type="InterPro" id="IPR003720">
    <property type="entry name" value="tRNA_STrfase"/>
</dbReference>
<dbReference type="EMBL" id="AABFVG010000001">
    <property type="protein sequence ID" value="EAH2280615.1"/>
    <property type="molecule type" value="Genomic_DNA"/>
</dbReference>
<dbReference type="Proteomes" id="UP000379076">
    <property type="component" value="Unassembled WGS sequence"/>
</dbReference>
<dbReference type="SUPFAM" id="SSF52402">
    <property type="entry name" value="Adenine nucleotide alpha hydrolases-like"/>
    <property type="match status" value="1"/>
</dbReference>
<dbReference type="EMBL" id="QDAY01000003">
    <property type="protein sequence ID" value="KAA9448992.1"/>
    <property type="molecule type" value="Genomic_DNA"/>
</dbReference>
<dbReference type="GO" id="GO:0004810">
    <property type="term" value="F:CCA tRNA nucleotidyltransferase activity"/>
    <property type="evidence" value="ECO:0007669"/>
    <property type="project" value="InterPro"/>
</dbReference>
<proteinExistence type="inferred from homology"/>
<dbReference type="Proteomes" id="UP000840197">
    <property type="component" value="Unassembled WGS sequence"/>
</dbReference>
<dbReference type="EMBL" id="AABBZO010000011">
    <property type="protein sequence ID" value="EAG4462666.1"/>
    <property type="molecule type" value="Genomic_DNA"/>
</dbReference>
<dbReference type="InterPro" id="IPR014729">
    <property type="entry name" value="Rossmann-like_a/b/a_fold"/>
</dbReference>
<dbReference type="AlphaFoldDB" id="A0A0B8QT98"/>
<dbReference type="InterPro" id="IPR054173">
    <property type="entry name" value="ThiI_fer"/>
</dbReference>
<evidence type="ECO:0000313" key="47">
    <source>
        <dbReference type="Proteomes" id="UP000528151"/>
    </source>
</evidence>
<dbReference type="Proteomes" id="UP000478682">
    <property type="component" value="Unassembled WGS sequence"/>
</dbReference>
<accession>A0A0B8QT98</accession>
<dbReference type="GO" id="GO:0052837">
    <property type="term" value="P:thiazole biosynthetic process"/>
    <property type="evidence" value="ECO:0007669"/>
    <property type="project" value="TreeGrafter"/>
</dbReference>
<dbReference type="PANTHER" id="PTHR43209">
    <property type="entry name" value="TRNA SULFURTRANSFERASE"/>
    <property type="match status" value="1"/>
</dbReference>
<dbReference type="EMBL" id="AABATR010000003">
    <property type="protein sequence ID" value="EAG1893321.1"/>
    <property type="molecule type" value="Genomic_DNA"/>
</dbReference>
<dbReference type="EMBL" id="AAAIXK010000002">
    <property type="protein sequence ID" value="EAC5549809.1"/>
    <property type="molecule type" value="Genomic_DNA"/>
</dbReference>
<evidence type="ECO:0000313" key="37">
    <source>
        <dbReference type="EMBL" id="KAA9448992.1"/>
    </source>
</evidence>
<reference evidence="38 39" key="4">
    <citation type="submission" date="2018-06" db="EMBL/GenBank/DDBJ databases">
        <authorList>
            <consortium name="PulseNet: The National Subtyping Network for Foodborne Disease Surveillance"/>
            <person name="Tarr C.L."/>
            <person name="Trees E."/>
            <person name="Katz L.S."/>
            <person name="Carleton-Romer H.A."/>
            <person name="Stroika S."/>
            <person name="Kucerova Z."/>
            <person name="Roache K.F."/>
            <person name="Sabol A.L."/>
            <person name="Besser J."/>
            <person name="Gerner-Smidt P."/>
        </authorList>
    </citation>
    <scope>NUCLEOTIDE SEQUENCE [LARGE SCALE GENOMIC DNA]</scope>
    <source>
        <strain evidence="23 38">PNUSAL000134</strain>
        <strain evidence="25 39">PNUSAL002180</strain>
        <strain evidence="26 44">PNUSAL002298</strain>
        <strain evidence="32 45">PNUSAL005692</strain>
    </source>
</reference>
<dbReference type="FunFam" id="3.40.50.620:FF:000053">
    <property type="entry name" value="Probable tRNA sulfurtransferase"/>
    <property type="match status" value="1"/>
</dbReference>
<evidence type="ECO:0000256" key="2">
    <source>
        <dbReference type="ARBA" id="ARBA00004948"/>
    </source>
</evidence>
<evidence type="ECO:0000256" key="17">
    <source>
        <dbReference type="ARBA" id="ARBA00077849"/>
    </source>
</evidence>
<dbReference type="InterPro" id="IPR004114">
    <property type="entry name" value="THUMP_dom"/>
</dbReference>
<evidence type="ECO:0000313" key="36">
    <source>
        <dbReference type="EMBL" id="HAC1753945.1"/>
    </source>
</evidence>
<dbReference type="PROSITE" id="PS51165">
    <property type="entry name" value="THUMP"/>
    <property type="match status" value="1"/>
</dbReference>
<keyword evidence="3 19" id="KW-0963">Cytoplasm</keyword>
<keyword evidence="8 19" id="KW-0694">RNA-binding</keyword>
<dbReference type="GO" id="GO:0005524">
    <property type="term" value="F:ATP binding"/>
    <property type="evidence" value="ECO:0007669"/>
    <property type="project" value="UniProtKB-UniRule"/>
</dbReference>
<evidence type="ECO:0000313" key="29">
    <source>
        <dbReference type="EMBL" id="EAG9519043.1"/>
    </source>
</evidence>
<evidence type="ECO:0000256" key="15">
    <source>
        <dbReference type="ARBA" id="ARBA00071867"/>
    </source>
</evidence>
<dbReference type="GO" id="GO:0000049">
    <property type="term" value="F:tRNA binding"/>
    <property type="evidence" value="ECO:0007669"/>
    <property type="project" value="UniProtKB-UniRule"/>
</dbReference>
<evidence type="ECO:0000256" key="9">
    <source>
        <dbReference type="ARBA" id="ARBA00022977"/>
    </source>
</evidence>
<evidence type="ECO:0000313" key="33">
    <source>
        <dbReference type="EMBL" id="EDO0986122.1"/>
    </source>
</evidence>
<evidence type="ECO:0000256" key="4">
    <source>
        <dbReference type="ARBA" id="ARBA00022555"/>
    </source>
</evidence>
<dbReference type="InterPro" id="IPR020536">
    <property type="entry name" value="ThiI_AANH"/>
</dbReference>
<keyword evidence="6 19" id="KW-0547">Nucleotide-binding</keyword>
<dbReference type="EMBL" id="AABEMN010000005">
    <property type="protein sequence ID" value="EAG9519043.1"/>
    <property type="molecule type" value="Genomic_DNA"/>
</dbReference>
<reference evidence="33 43" key="6">
    <citation type="submission" date="2019-08" db="EMBL/GenBank/DDBJ databases">
        <authorList>
            <person name="Ashton P.M."/>
            <person name="Dallman T."/>
            <person name="Nair S."/>
            <person name="De Pinna E."/>
            <person name="Peters T."/>
            <person name="Grant K."/>
        </authorList>
    </citation>
    <scope>NUCLEOTIDE SEQUENCE [LARGE SCALE GENOMIC DNA]</scope>
    <source>
        <strain evidence="30 49">282333</strain>
        <strain evidence="31 48">282352</strain>
        <strain evidence="29 50">289003</strain>
        <strain evidence="33 43">788324</strain>
        <strain evidence="24">RL15000286</strain>
    </source>
</reference>
<evidence type="ECO:0000256" key="12">
    <source>
        <dbReference type="ARBA" id="ARBA00058382"/>
    </source>
</evidence>
<evidence type="ECO:0000313" key="49">
    <source>
        <dbReference type="Proteomes" id="UP000533021"/>
    </source>
</evidence>
<dbReference type="GO" id="GO:0002937">
    <property type="term" value="P:tRNA 4-thiouridine biosynthesis"/>
    <property type="evidence" value="ECO:0007669"/>
    <property type="project" value="TreeGrafter"/>
</dbReference>
<name>A0A0B8QT98_LISMN</name>
<dbReference type="EMBL" id="AAAQQZ010000003">
    <property type="protein sequence ID" value="EAE1338501.1"/>
    <property type="molecule type" value="Genomic_DNA"/>
</dbReference>
<evidence type="ECO:0000313" key="21">
    <source>
        <dbReference type="EMBL" id="EAC5549809.1"/>
    </source>
</evidence>
<dbReference type="SMR" id="A0A0B8QT98"/>
<dbReference type="Proteomes" id="UP000393182">
    <property type="component" value="Unassembled WGS sequence"/>
</dbReference>
<dbReference type="EMBL" id="AABEKY010000003">
    <property type="protein sequence ID" value="EAG9387058.1"/>
    <property type="molecule type" value="Genomic_DNA"/>
</dbReference>
<evidence type="ECO:0000313" key="40">
    <source>
        <dbReference type="Proteomes" id="UP000365297"/>
    </source>
</evidence>
<dbReference type="Proteomes" id="UP000533021">
    <property type="component" value="Unassembled WGS sequence"/>
</dbReference>
<dbReference type="Gene3D" id="3.30.2130.30">
    <property type="match status" value="1"/>
</dbReference>
<feature type="binding site" evidence="19">
    <location>
        <position position="287"/>
    </location>
    <ligand>
        <name>ATP</name>
        <dbReference type="ChEBI" id="CHEBI:30616"/>
    </ligand>
</feature>
<dbReference type="EMBL" id="AALGDA010000003">
    <property type="protein sequence ID" value="ECY9781689.1"/>
    <property type="molecule type" value="Genomic_DNA"/>
</dbReference>
<dbReference type="Proteomes" id="UP000460224">
    <property type="component" value="Unassembled WGS sequence"/>
</dbReference>
<dbReference type="Proteomes" id="UP000530452">
    <property type="component" value="Unassembled WGS sequence"/>
</dbReference>
<dbReference type="Pfam" id="PF02568">
    <property type="entry name" value="ThiI"/>
    <property type="match status" value="1"/>
</dbReference>
<comment type="similarity">
    <text evidence="13 19">Belongs to the ThiI family.</text>
</comment>
<evidence type="ECO:0000313" key="44">
    <source>
        <dbReference type="Proteomes" id="UP000478682"/>
    </source>
</evidence>
<dbReference type="EMBL" id="DAAJZA010000002">
    <property type="protein sequence ID" value="HAC1753945.1"/>
    <property type="molecule type" value="Genomic_DNA"/>
</dbReference>
<comment type="catalytic activity">
    <reaction evidence="11 19">
        <text>[ThiS sulfur-carrier protein]-C-terminal Gly-Gly-AMP + S-sulfanyl-L-cysteinyl-[cysteine desulfurase] + AH2 = [ThiS sulfur-carrier protein]-C-terminal-Gly-aminoethanethioate + L-cysteinyl-[cysteine desulfurase] + A + AMP + 2 H(+)</text>
        <dbReference type="Rhea" id="RHEA:43340"/>
        <dbReference type="Rhea" id="RHEA-COMP:12157"/>
        <dbReference type="Rhea" id="RHEA-COMP:12158"/>
        <dbReference type="Rhea" id="RHEA-COMP:12910"/>
        <dbReference type="Rhea" id="RHEA-COMP:19908"/>
        <dbReference type="ChEBI" id="CHEBI:13193"/>
        <dbReference type="ChEBI" id="CHEBI:15378"/>
        <dbReference type="ChEBI" id="CHEBI:17499"/>
        <dbReference type="ChEBI" id="CHEBI:29950"/>
        <dbReference type="ChEBI" id="CHEBI:61963"/>
        <dbReference type="ChEBI" id="CHEBI:90618"/>
        <dbReference type="ChEBI" id="CHEBI:232372"/>
        <dbReference type="ChEBI" id="CHEBI:456215"/>
    </reaction>
</comment>
<dbReference type="FunFam" id="3.30.2130.30:FF:000011">
    <property type="entry name" value="Probable tRNA sulfurtransferase"/>
    <property type="match status" value="1"/>
</dbReference>
<dbReference type="GO" id="GO:0009229">
    <property type="term" value="P:thiamine diphosphate biosynthetic process"/>
    <property type="evidence" value="ECO:0007669"/>
    <property type="project" value="UniProtKB-UniRule"/>
</dbReference>
<dbReference type="CDD" id="cd01712">
    <property type="entry name" value="PPase_ThiI"/>
    <property type="match status" value="1"/>
</dbReference>
<dbReference type="EMBL" id="AAAREG010000005">
    <property type="protein sequence ID" value="EAE2354319.1"/>
    <property type="molecule type" value="Genomic_DNA"/>
</dbReference>
<dbReference type="RefSeq" id="WP_003727373.1">
    <property type="nucleotide sequence ID" value="NC_021825.2"/>
</dbReference>
<dbReference type="Pfam" id="PF22025">
    <property type="entry name" value="ThiI_fer"/>
    <property type="match status" value="1"/>
</dbReference>
<evidence type="ECO:0000256" key="14">
    <source>
        <dbReference type="ARBA" id="ARBA00066827"/>
    </source>
</evidence>
<evidence type="ECO:0000256" key="19">
    <source>
        <dbReference type="HAMAP-Rule" id="MF_00021"/>
    </source>
</evidence>
<dbReference type="GO" id="GO:0140741">
    <property type="term" value="F:tRNA-uracil-4 sulfurtransferase activity"/>
    <property type="evidence" value="ECO:0007669"/>
    <property type="project" value="UniProtKB-EC"/>
</dbReference>
<sequence length="403" mass="45030">MEFDRMLIRYGELSTKGKNRKQFVTKLAQNVKRAMTDLPEVRIHGERDRMYIILNGADYQLVEERLKPIFGIQSFSPAVRVNLDVEEVKAAALALVQDAHEENGTFKVAARRSHREFPLDSNEINQEIGAYVLQNMEDLTVNVKNPDVKLTIDVRKEGVFLSCRTILGAAGLPVGSSGRAMLMLSGGIDSPVAGYLAQKRGVEIEAVHFHSPPYTSEQAKQKAVDLAAKLAKYSGQVQMHIVPFTEIQEVIKQQIPESVIMTVTRRMMLRITDELRRRRNGLAIVNGESLGQVASQTLESMLAINAVTATPIIRPVVSMDKNEIIQIAQKIDTYNLSVQPFEDCCTIFTPPSPKTKPKLDKIEHYESFTDFEALIAKALDNIETISVNVAETAQVKDEFADLF</sequence>
<dbReference type="KEGG" id="lmok:CQ02_08160"/>
<dbReference type="HAMAP" id="MF_00021">
    <property type="entry name" value="ThiI"/>
    <property type="match status" value="1"/>
</dbReference>
<comment type="caution">
    <text evidence="33">The sequence shown here is derived from an EMBL/GenBank/DDBJ whole genome shotgun (WGS) entry which is preliminary data.</text>
</comment>
<reference evidence="40 41" key="3">
    <citation type="submission" date="2018-06" db="EMBL/GenBank/DDBJ databases">
        <authorList>
            <consortium name="GenomeTrakr: Next Generation Sequencing Network for Food Pathogen Tracability"/>
        </authorList>
    </citation>
    <scope>NUCLEOTIDE SEQUENCE [LARGE SCALE GENOMIC DNA]</scope>
    <source>
        <strain evidence="27 47">CFSAN063727</strain>
        <strain evidence="22 41">FDA00006494</strain>
        <strain evidence="21 40">FDA00007096</strain>
    </source>
</reference>
<dbReference type="Proteomes" id="UP000365297">
    <property type="component" value="Unassembled WGS sequence"/>
</dbReference>
<evidence type="ECO:0000313" key="42">
    <source>
        <dbReference type="Proteomes" id="UP000460224"/>
    </source>
</evidence>
<dbReference type="PANTHER" id="PTHR43209:SF1">
    <property type="entry name" value="TRNA SULFURTRANSFERASE"/>
    <property type="match status" value="1"/>
</dbReference>
<evidence type="ECO:0000313" key="26">
    <source>
        <dbReference type="EMBL" id="EAG1893321.1"/>
    </source>
</evidence>
<protein>
    <recommendedName>
        <fullName evidence="15 19">Probable tRNA sulfurtransferase</fullName>
        <ecNumber evidence="14 19">2.8.1.4</ecNumber>
    </recommendedName>
    <alternativeName>
        <fullName evidence="16 19">Sulfur carrier protein ThiS sulfurtransferase</fullName>
    </alternativeName>
    <alternativeName>
        <fullName evidence="17 19">Thiamine biosynthesis protein ThiI</fullName>
    </alternativeName>
    <alternativeName>
        <fullName evidence="18 19">tRNA 4-thiouridine synthase</fullName>
    </alternativeName>
</protein>
<evidence type="ECO:0000313" key="22">
    <source>
        <dbReference type="EMBL" id="EAE1338501.1"/>
    </source>
</evidence>
<evidence type="ECO:0000313" key="52">
    <source>
        <dbReference type="Proteomes" id="UP000843775"/>
    </source>
</evidence>
<evidence type="ECO:0000313" key="50">
    <source>
        <dbReference type="Proteomes" id="UP000546397"/>
    </source>
</evidence>
<dbReference type="Pfam" id="PF02926">
    <property type="entry name" value="THUMP"/>
    <property type="match status" value="1"/>
</dbReference>
<evidence type="ECO:0000256" key="10">
    <source>
        <dbReference type="ARBA" id="ARBA00050570"/>
    </source>
</evidence>
<evidence type="ECO:0000313" key="35">
    <source>
        <dbReference type="EMBL" id="HAB8399399.1"/>
    </source>
</evidence>
<dbReference type="Proteomes" id="UP000840039">
    <property type="component" value="Unassembled WGS sequence"/>
</dbReference>
<keyword evidence="7 19" id="KW-0067">ATP-binding</keyword>
<dbReference type="InterPro" id="IPR049962">
    <property type="entry name" value="THUMP_ThiI"/>
</dbReference>
<evidence type="ECO:0000313" key="46">
    <source>
        <dbReference type="Proteomes" id="UP000522199"/>
    </source>
</evidence>
<feature type="binding site" evidence="19">
    <location>
        <position position="296"/>
    </location>
    <ligand>
        <name>ATP</name>
        <dbReference type="ChEBI" id="CHEBI:30616"/>
    </ligand>
</feature>
<comment type="function">
    <text evidence="12 19">Catalyzes the ATP-dependent transfer of a sulfur to tRNA to produce 4-thiouridine in position 8 of tRNAs, which functions as a near-UV photosensor. Also catalyzes the transfer of sulfur to the sulfur carrier protein ThiS, forming ThiS-thiocarboxylate. This is a step in the synthesis of thiazole, in the thiamine biosynthesis pathway. The sulfur is donated as persulfide by IscS.</text>
</comment>
<dbReference type="Proteomes" id="UP000528151">
    <property type="component" value="Unassembled WGS sequence"/>
</dbReference>
<dbReference type="EC" id="2.8.1.4" evidence="14 19"/>
<evidence type="ECO:0000256" key="5">
    <source>
        <dbReference type="ARBA" id="ARBA00022679"/>
    </source>
</evidence>
<comment type="pathway">
    <text evidence="2 19">Cofactor biosynthesis; thiamine diphosphate biosynthesis.</text>
</comment>
<evidence type="ECO:0000256" key="18">
    <source>
        <dbReference type="ARBA" id="ARBA00080570"/>
    </source>
</evidence>
<dbReference type="Proteomes" id="UP000489121">
    <property type="component" value="Unassembled WGS sequence"/>
</dbReference>
<evidence type="ECO:0000259" key="20">
    <source>
        <dbReference type="PROSITE" id="PS51165"/>
    </source>
</evidence>
<dbReference type="EMBL" id="DAAIHR010000014">
    <property type="protein sequence ID" value="HAB8399399.1"/>
    <property type="molecule type" value="Genomic_DNA"/>
</dbReference>
<dbReference type="UniPathway" id="UPA00060"/>
<dbReference type="SMART" id="SM00981">
    <property type="entry name" value="THUMP"/>
    <property type="match status" value="1"/>
</dbReference>
<evidence type="ECO:0000313" key="30">
    <source>
        <dbReference type="EMBL" id="EAH2280615.1"/>
    </source>
</evidence>
<feature type="domain" description="THUMP" evidence="20">
    <location>
        <begin position="60"/>
        <end position="165"/>
    </location>
</feature>
<reference evidence="37 42" key="2">
    <citation type="submission" date="2018-04" db="EMBL/GenBank/DDBJ databases">
        <title>Genome Analysis of a Prevalent Clone of Listeria monocytogenes Sequence Type 87 in China.</title>
        <authorList>
            <person name="Wang Y."/>
        </authorList>
    </citation>
    <scope>NUCLEOTIDE SEQUENCE [LARGE SCALE GENOMIC DNA]</scope>
    <source>
        <strain evidence="37 42">ICDC_LM1523</strain>
    </source>
</reference>
<dbReference type="Proteomes" id="UP000522199">
    <property type="component" value="Unassembled WGS sequence"/>
</dbReference>
<comment type="subcellular location">
    <subcellularLocation>
        <location evidence="1 19">Cytoplasm</location>
    </subcellularLocation>
</comment>
<feature type="binding site" evidence="19">
    <location>
        <begin position="208"/>
        <end position="209"/>
    </location>
    <ligand>
        <name>ATP</name>
        <dbReference type="ChEBI" id="CHEBI:30616"/>
    </ligand>
</feature>
<dbReference type="Proteomes" id="UP000546397">
    <property type="component" value="Unassembled WGS sequence"/>
</dbReference>
<dbReference type="InterPro" id="IPR050102">
    <property type="entry name" value="tRNA_sulfurtransferase_ThiI"/>
</dbReference>
<dbReference type="EMBL" id="DAAEEB010000007">
    <property type="protein sequence ID" value="HAA8053627.1"/>
    <property type="molecule type" value="Genomic_DNA"/>
</dbReference>
<reference evidence="28 46" key="5">
    <citation type="submission" date="2019-04" db="EMBL/GenBank/DDBJ databases">
        <authorList>
            <consortium name="GenomeTrakr network: Whole genome sequencing for foodborne pathogen traceback"/>
        </authorList>
    </citation>
    <scope>NUCLEOTIDE SEQUENCE [LARGE SCALE GENOMIC DNA]</scope>
    <source>
        <strain evidence="28 46">CFSAN072474</strain>
    </source>
</reference>
<comment type="catalytic activity">
    <reaction evidence="10 19">
        <text>[ThiI sulfur-carrier protein]-S-sulfanyl-L-cysteine + a uridine in tRNA + 2 reduced [2Fe-2S]-[ferredoxin] + ATP + H(+) = [ThiI sulfur-carrier protein]-L-cysteine + a 4-thiouridine in tRNA + 2 oxidized [2Fe-2S]-[ferredoxin] + AMP + diphosphate</text>
        <dbReference type="Rhea" id="RHEA:24176"/>
        <dbReference type="Rhea" id="RHEA-COMP:10000"/>
        <dbReference type="Rhea" id="RHEA-COMP:10001"/>
        <dbReference type="Rhea" id="RHEA-COMP:13337"/>
        <dbReference type="Rhea" id="RHEA-COMP:13338"/>
        <dbReference type="Rhea" id="RHEA-COMP:13339"/>
        <dbReference type="Rhea" id="RHEA-COMP:13340"/>
        <dbReference type="ChEBI" id="CHEBI:15378"/>
        <dbReference type="ChEBI" id="CHEBI:29950"/>
        <dbReference type="ChEBI" id="CHEBI:30616"/>
        <dbReference type="ChEBI" id="CHEBI:33019"/>
        <dbReference type="ChEBI" id="CHEBI:33737"/>
        <dbReference type="ChEBI" id="CHEBI:33738"/>
        <dbReference type="ChEBI" id="CHEBI:61963"/>
        <dbReference type="ChEBI" id="CHEBI:65315"/>
        <dbReference type="ChEBI" id="CHEBI:136798"/>
        <dbReference type="ChEBI" id="CHEBI:456215"/>
        <dbReference type="EC" id="2.8.1.4"/>
    </reaction>
</comment>